<evidence type="ECO:0000256" key="3">
    <source>
        <dbReference type="ARBA" id="ARBA00022490"/>
    </source>
</evidence>
<keyword evidence="6 9" id="KW-0227">DNA damage</keyword>
<sequence length="328" mass="33907">MTPTADQRTAVHQGAPIAGGSVPGPVPRPPEATDVVAGAGDGEVANRPSASWPGSTLARAAASPGTDPCDVACDAMPAHVDRDLPPVDAAWLLDHTTDCGYCDRMLTSYLRVGDVLGCLCAPVPDVPPPFRPPISSRRPRATATVAPVRATARWAEIPSPVGVLRVAATDAGVCEVGFAANEPEPVFLARLRNRGLDPRPDPAIADAGTEASPAGRAIDQLREYFAGGRDRFEVPVDLSGVTPFTRAVLDATADIPFGHLATYGQIAARIGSPGGSRAVGNALGRNPVPVIVPCHRVVRSGHALGGYTGGSWIKERLLAIEGVTLPGM</sequence>
<keyword evidence="5 9" id="KW-0808">Transferase</keyword>
<keyword evidence="4 9" id="KW-0489">Methyltransferase</keyword>
<dbReference type="InterPro" id="IPR023546">
    <property type="entry name" value="MGMT"/>
</dbReference>
<dbReference type="EC" id="2.1.1.63" evidence="9"/>
<evidence type="ECO:0000256" key="8">
    <source>
        <dbReference type="ARBA" id="ARBA00049348"/>
    </source>
</evidence>
<dbReference type="NCBIfam" id="TIGR00589">
    <property type="entry name" value="ogt"/>
    <property type="match status" value="1"/>
</dbReference>
<evidence type="ECO:0000256" key="10">
    <source>
        <dbReference type="SAM" id="MobiDB-lite"/>
    </source>
</evidence>
<dbReference type="PANTHER" id="PTHR10815">
    <property type="entry name" value="METHYLATED-DNA--PROTEIN-CYSTEINE METHYLTRANSFERASE"/>
    <property type="match status" value="1"/>
</dbReference>
<reference evidence="13" key="1">
    <citation type="submission" date="2020-02" db="EMBL/GenBank/DDBJ databases">
        <authorList>
            <person name="Meier V. D."/>
        </authorList>
    </citation>
    <scope>NUCLEOTIDE SEQUENCE</scope>
    <source>
        <strain evidence="13">AVDCRST_MAG49</strain>
    </source>
</reference>
<evidence type="ECO:0000256" key="4">
    <source>
        <dbReference type="ARBA" id="ARBA00022603"/>
    </source>
</evidence>
<dbReference type="InterPro" id="IPR036388">
    <property type="entry name" value="WH-like_DNA-bd_sf"/>
</dbReference>
<evidence type="ECO:0000313" key="13">
    <source>
        <dbReference type="EMBL" id="CAA9564636.1"/>
    </source>
</evidence>
<comment type="catalytic activity">
    <reaction evidence="1 9">
        <text>a 4-O-methyl-thymidine in DNA + L-cysteinyl-[protein] = a thymidine in DNA + S-methyl-L-cysteinyl-[protein]</text>
        <dbReference type="Rhea" id="RHEA:53428"/>
        <dbReference type="Rhea" id="RHEA-COMP:10131"/>
        <dbReference type="Rhea" id="RHEA-COMP:10132"/>
        <dbReference type="Rhea" id="RHEA-COMP:13555"/>
        <dbReference type="Rhea" id="RHEA-COMP:13556"/>
        <dbReference type="ChEBI" id="CHEBI:29950"/>
        <dbReference type="ChEBI" id="CHEBI:82612"/>
        <dbReference type="ChEBI" id="CHEBI:137386"/>
        <dbReference type="ChEBI" id="CHEBI:137387"/>
        <dbReference type="EC" id="2.1.1.63"/>
    </reaction>
</comment>
<evidence type="ECO:0000256" key="5">
    <source>
        <dbReference type="ARBA" id="ARBA00022679"/>
    </source>
</evidence>
<dbReference type="InterPro" id="IPR036217">
    <property type="entry name" value="MethylDNA_cys_MeTrfase_DNAb"/>
</dbReference>
<keyword evidence="3 9" id="KW-0963">Cytoplasm</keyword>
<comment type="function">
    <text evidence="9">Involved in the cellular defense against the biological effects of O6-methylguanine (O6-MeG) and O4-methylthymine (O4-MeT) in DNA. Repairs the methylated nucleobase in DNA by stoichiometrically transferring the methyl group to a cysteine residue in the enzyme. This is a suicide reaction: the enzyme is irreversibly inactivated.</text>
</comment>
<feature type="region of interest" description="Disordered" evidence="10">
    <location>
        <begin position="1"/>
        <end position="64"/>
    </location>
</feature>
<evidence type="ECO:0000259" key="12">
    <source>
        <dbReference type="Pfam" id="PF02870"/>
    </source>
</evidence>
<keyword evidence="7 9" id="KW-0234">DNA repair</keyword>
<proteinExistence type="inferred from homology"/>
<dbReference type="FunFam" id="1.10.10.10:FF:000214">
    <property type="entry name" value="Methylated-DNA--protein-cysteine methyltransferase"/>
    <property type="match status" value="1"/>
</dbReference>
<feature type="domain" description="Methylated-DNA-[protein]-cysteine S-methyltransferase DNA binding" evidence="11">
    <location>
        <begin position="243"/>
        <end position="323"/>
    </location>
</feature>
<dbReference type="GO" id="GO:0032259">
    <property type="term" value="P:methylation"/>
    <property type="evidence" value="ECO:0007669"/>
    <property type="project" value="UniProtKB-KW"/>
</dbReference>
<dbReference type="GO" id="GO:0006307">
    <property type="term" value="P:DNA alkylation repair"/>
    <property type="evidence" value="ECO:0007669"/>
    <property type="project" value="UniProtKB-UniRule"/>
</dbReference>
<feature type="domain" description="Methylguanine DNA methyltransferase ribonuclease-like" evidence="12">
    <location>
        <begin position="154"/>
        <end position="238"/>
    </location>
</feature>
<dbReference type="Pfam" id="PF02870">
    <property type="entry name" value="Methyltransf_1N"/>
    <property type="match status" value="1"/>
</dbReference>
<dbReference type="PANTHER" id="PTHR10815:SF13">
    <property type="entry name" value="METHYLATED-DNA--PROTEIN-CYSTEINE METHYLTRANSFERASE"/>
    <property type="match status" value="1"/>
</dbReference>
<dbReference type="InterPro" id="IPR036631">
    <property type="entry name" value="MGMT_N_sf"/>
</dbReference>
<comment type="miscellaneous">
    <text evidence="9">This enzyme catalyzes only one turnover and therefore is not strictly catalytic. According to one definition, an enzyme is a biocatalyst that acts repeatedly and over many reaction cycles.</text>
</comment>
<evidence type="ECO:0000256" key="2">
    <source>
        <dbReference type="ARBA" id="ARBA00008711"/>
    </source>
</evidence>
<dbReference type="InterPro" id="IPR001497">
    <property type="entry name" value="MethylDNA_cys_MeTrfase_AS"/>
</dbReference>
<evidence type="ECO:0000256" key="7">
    <source>
        <dbReference type="ARBA" id="ARBA00023204"/>
    </source>
</evidence>
<dbReference type="AlphaFoldDB" id="A0A6J4V3W5"/>
<dbReference type="SUPFAM" id="SSF46767">
    <property type="entry name" value="Methylated DNA-protein cysteine methyltransferase, C-terminal domain"/>
    <property type="match status" value="1"/>
</dbReference>
<evidence type="ECO:0000256" key="1">
    <source>
        <dbReference type="ARBA" id="ARBA00001286"/>
    </source>
</evidence>
<evidence type="ECO:0000259" key="11">
    <source>
        <dbReference type="Pfam" id="PF01035"/>
    </source>
</evidence>
<dbReference type="GO" id="GO:0003908">
    <property type="term" value="F:methylated-DNA-[protein]-cysteine S-methyltransferase activity"/>
    <property type="evidence" value="ECO:0007669"/>
    <property type="project" value="UniProtKB-UniRule"/>
</dbReference>
<gene>
    <name evidence="13" type="ORF">AVDCRST_MAG49-2797</name>
</gene>
<comment type="subcellular location">
    <subcellularLocation>
        <location evidence="9">Cytoplasm</location>
    </subcellularLocation>
</comment>
<evidence type="ECO:0000256" key="6">
    <source>
        <dbReference type="ARBA" id="ARBA00022763"/>
    </source>
</evidence>
<dbReference type="Gene3D" id="1.10.10.10">
    <property type="entry name" value="Winged helix-like DNA-binding domain superfamily/Winged helix DNA-binding domain"/>
    <property type="match status" value="1"/>
</dbReference>
<comment type="similarity">
    <text evidence="2 9">Belongs to the MGMT family.</text>
</comment>
<name>A0A6J4V3W5_9BACT</name>
<comment type="catalytic activity">
    <reaction evidence="8 9">
        <text>a 6-O-methyl-2'-deoxyguanosine in DNA + L-cysteinyl-[protein] = S-methyl-L-cysteinyl-[protein] + a 2'-deoxyguanosine in DNA</text>
        <dbReference type="Rhea" id="RHEA:24000"/>
        <dbReference type="Rhea" id="RHEA-COMP:10131"/>
        <dbReference type="Rhea" id="RHEA-COMP:10132"/>
        <dbReference type="Rhea" id="RHEA-COMP:11367"/>
        <dbReference type="Rhea" id="RHEA-COMP:11368"/>
        <dbReference type="ChEBI" id="CHEBI:29950"/>
        <dbReference type="ChEBI" id="CHEBI:82612"/>
        <dbReference type="ChEBI" id="CHEBI:85445"/>
        <dbReference type="ChEBI" id="CHEBI:85448"/>
        <dbReference type="EC" id="2.1.1.63"/>
    </reaction>
</comment>
<dbReference type="InterPro" id="IPR008332">
    <property type="entry name" value="MethylG_MeTrfase_N"/>
</dbReference>
<evidence type="ECO:0000256" key="9">
    <source>
        <dbReference type="HAMAP-Rule" id="MF_00772"/>
    </source>
</evidence>
<feature type="active site" description="Nucleophile; methyl group acceptor" evidence="9">
    <location>
        <position position="294"/>
    </location>
</feature>
<dbReference type="Pfam" id="PF01035">
    <property type="entry name" value="DNA_binding_1"/>
    <property type="match status" value="1"/>
</dbReference>
<dbReference type="Gene3D" id="3.30.160.70">
    <property type="entry name" value="Methylated DNA-protein cysteine methyltransferase domain"/>
    <property type="match status" value="1"/>
</dbReference>
<accession>A0A6J4V3W5</accession>
<dbReference type="CDD" id="cd06445">
    <property type="entry name" value="ATase"/>
    <property type="match status" value="1"/>
</dbReference>
<dbReference type="PROSITE" id="PS00374">
    <property type="entry name" value="MGMT"/>
    <property type="match status" value="1"/>
</dbReference>
<organism evidence="13">
    <name type="scientific">uncultured Thermomicrobiales bacterium</name>
    <dbReference type="NCBI Taxonomy" id="1645740"/>
    <lineage>
        <taxon>Bacteria</taxon>
        <taxon>Pseudomonadati</taxon>
        <taxon>Thermomicrobiota</taxon>
        <taxon>Thermomicrobia</taxon>
        <taxon>Thermomicrobiales</taxon>
        <taxon>environmental samples</taxon>
    </lineage>
</organism>
<dbReference type="InterPro" id="IPR014048">
    <property type="entry name" value="MethylDNA_cys_MeTrfase_DNA-bd"/>
</dbReference>
<dbReference type="SUPFAM" id="SSF53155">
    <property type="entry name" value="Methylated DNA-protein cysteine methyltransferase domain"/>
    <property type="match status" value="1"/>
</dbReference>
<dbReference type="EMBL" id="CADCWG010000195">
    <property type="protein sequence ID" value="CAA9564636.1"/>
    <property type="molecule type" value="Genomic_DNA"/>
</dbReference>
<dbReference type="GO" id="GO:0005737">
    <property type="term" value="C:cytoplasm"/>
    <property type="evidence" value="ECO:0007669"/>
    <property type="project" value="UniProtKB-SubCell"/>
</dbReference>
<dbReference type="HAMAP" id="MF_00772">
    <property type="entry name" value="OGT"/>
    <property type="match status" value="1"/>
</dbReference>
<protein>
    <recommendedName>
        <fullName evidence="9">Methylated-DNA--protein-cysteine methyltransferase</fullName>
        <ecNumber evidence="9">2.1.1.63</ecNumber>
    </recommendedName>
    <alternativeName>
        <fullName evidence="9">6-O-methylguanine-DNA methyltransferase</fullName>
        <shortName evidence="9">MGMT</shortName>
    </alternativeName>
    <alternativeName>
        <fullName evidence="9">O-6-methylguanine-DNA-alkyltransferase</fullName>
    </alternativeName>
</protein>